<proteinExistence type="predicted"/>
<dbReference type="SUPFAM" id="SSF51905">
    <property type="entry name" value="FAD/NAD(P)-binding domain"/>
    <property type="match status" value="1"/>
</dbReference>
<organism evidence="6 7">
    <name type="scientific">Rhizobium quercicola</name>
    <dbReference type="NCBI Taxonomy" id="2901226"/>
    <lineage>
        <taxon>Bacteria</taxon>
        <taxon>Pseudomonadati</taxon>
        <taxon>Pseudomonadota</taxon>
        <taxon>Alphaproteobacteria</taxon>
        <taxon>Hyphomicrobiales</taxon>
        <taxon>Rhizobiaceae</taxon>
        <taxon>Rhizobium/Agrobacterium group</taxon>
        <taxon>Rhizobium</taxon>
    </lineage>
</organism>
<dbReference type="GO" id="GO:0008115">
    <property type="term" value="F:sarcosine oxidase activity"/>
    <property type="evidence" value="ECO:0007669"/>
    <property type="project" value="TreeGrafter"/>
</dbReference>
<evidence type="ECO:0000313" key="6">
    <source>
        <dbReference type="EMBL" id="MCD7110754.1"/>
    </source>
</evidence>
<evidence type="ECO:0000259" key="5">
    <source>
        <dbReference type="Pfam" id="PF01266"/>
    </source>
</evidence>
<accession>A0A9X1T251</accession>
<gene>
    <name evidence="6" type="ORF">LRX75_17100</name>
</gene>
<dbReference type="SUPFAM" id="SSF54373">
    <property type="entry name" value="FAD-linked reductases, C-terminal domain"/>
    <property type="match status" value="1"/>
</dbReference>
<name>A0A9X1T251_9HYPH</name>
<dbReference type="GO" id="GO:0050660">
    <property type="term" value="F:flavin adenine dinucleotide binding"/>
    <property type="evidence" value="ECO:0007669"/>
    <property type="project" value="InterPro"/>
</dbReference>
<dbReference type="EMBL" id="JAJOZR010000011">
    <property type="protein sequence ID" value="MCD7110754.1"/>
    <property type="molecule type" value="Genomic_DNA"/>
</dbReference>
<evidence type="ECO:0000256" key="4">
    <source>
        <dbReference type="ARBA" id="ARBA00023002"/>
    </source>
</evidence>
<dbReference type="AlphaFoldDB" id="A0A9X1T251"/>
<dbReference type="RefSeq" id="WP_231815901.1">
    <property type="nucleotide sequence ID" value="NZ_JAJOZR010000011.1"/>
</dbReference>
<dbReference type="Pfam" id="PF01266">
    <property type="entry name" value="DAO"/>
    <property type="match status" value="1"/>
</dbReference>
<dbReference type="InterPro" id="IPR045170">
    <property type="entry name" value="MTOX"/>
</dbReference>
<dbReference type="PANTHER" id="PTHR10961">
    <property type="entry name" value="PEROXISOMAL SARCOSINE OXIDASE"/>
    <property type="match status" value="1"/>
</dbReference>
<keyword evidence="7" id="KW-1185">Reference proteome</keyword>
<dbReference type="Proteomes" id="UP001139089">
    <property type="component" value="Unassembled WGS sequence"/>
</dbReference>
<feature type="domain" description="FAD dependent oxidoreductase" evidence="5">
    <location>
        <begin position="6"/>
        <end position="372"/>
    </location>
</feature>
<evidence type="ECO:0000256" key="1">
    <source>
        <dbReference type="ARBA" id="ARBA00001974"/>
    </source>
</evidence>
<dbReference type="Gene3D" id="3.50.50.60">
    <property type="entry name" value="FAD/NAD(P)-binding domain"/>
    <property type="match status" value="1"/>
</dbReference>
<reference evidence="6" key="1">
    <citation type="submission" date="2021-12" db="EMBL/GenBank/DDBJ databases">
        <authorList>
            <person name="Li Y."/>
        </authorList>
    </citation>
    <scope>NUCLEOTIDE SEQUENCE</scope>
    <source>
        <strain evidence="6">DKSPLA3</strain>
    </source>
</reference>
<dbReference type="InterPro" id="IPR006076">
    <property type="entry name" value="FAD-dep_OxRdtase"/>
</dbReference>
<comment type="caution">
    <text evidence="6">The sequence shown here is derived from an EMBL/GenBank/DDBJ whole genome shotgun (WGS) entry which is preliminary data.</text>
</comment>
<protein>
    <submittedName>
        <fullName evidence="6">FAD-dependent oxidoreductase</fullName>
    </submittedName>
</protein>
<evidence type="ECO:0000256" key="2">
    <source>
        <dbReference type="ARBA" id="ARBA00022630"/>
    </source>
</evidence>
<evidence type="ECO:0000313" key="7">
    <source>
        <dbReference type="Proteomes" id="UP001139089"/>
    </source>
</evidence>
<dbReference type="PANTHER" id="PTHR10961:SF10">
    <property type="entry name" value="FAD DEPENDENT OXIDOREDUCTASE DOMAIN-CONTAINING PROTEIN"/>
    <property type="match status" value="1"/>
</dbReference>
<dbReference type="Gene3D" id="3.30.9.10">
    <property type="entry name" value="D-Amino Acid Oxidase, subunit A, domain 2"/>
    <property type="match status" value="1"/>
</dbReference>
<dbReference type="InterPro" id="IPR036188">
    <property type="entry name" value="FAD/NAD-bd_sf"/>
</dbReference>
<keyword evidence="4" id="KW-0560">Oxidoreductase</keyword>
<comment type="cofactor">
    <cofactor evidence="1">
        <name>FAD</name>
        <dbReference type="ChEBI" id="CHEBI:57692"/>
    </cofactor>
</comment>
<evidence type="ECO:0000256" key="3">
    <source>
        <dbReference type="ARBA" id="ARBA00022827"/>
    </source>
</evidence>
<sequence length="393" mass="41684">MSATFDTIVIGKGMMGAAAARHLAVSGTSVALIGPDEPRNWATHEGVFSSHYDNGRITRTIDSDGDWARMARRSIERYHGIETRSGVAFYTEVGCLIAAADGGAYLRNVDAAARGLDVPIARMAKTDLQSRFPYFSFHDHESGIFEARAAGHVNPRALVAAETVCAAMAGASVISHVVTGLAETTDGVTVTTADGAAYRAQKVLVATGGFALSDRLLRRRLAMQVMARTVLFAEVAEADRERLSLMPSLIRNGPTEAESFYLLPPILYPDGKTYIKIGGDPDDLALGDEGAIRSWFRSGGRGEAAAHLARHLADILPDLAPVSTHFSPCVVSLTQSGYPYIGYVESDRVAVLAGGNGMAAKSCDEIGRLGASLILDGAVDDDGYTQSFAPIFA</sequence>
<keyword evidence="2" id="KW-0285">Flavoprotein</keyword>
<keyword evidence="3" id="KW-0274">FAD</keyword>